<dbReference type="OrthoDB" id="127805at2"/>
<feature type="domain" description="DUF1835" evidence="1">
    <location>
        <begin position="6"/>
        <end position="112"/>
    </location>
</feature>
<name>H2BZ97_GILLR</name>
<dbReference type="Pfam" id="PF08874">
    <property type="entry name" value="DUF1835"/>
    <property type="match status" value="1"/>
</dbReference>
<reference evidence="3" key="1">
    <citation type="journal article" date="2012" name="Stand. Genomic Sci.">
        <title>Genome sequence of the Antarctic rhodopsins-containing flavobacterium Gillisia limnaea type strain (R-8282(T)).</title>
        <authorList>
            <person name="Riedel T."/>
            <person name="Held B."/>
            <person name="Nolan M."/>
            <person name="Lucas S."/>
            <person name="Lapidus A."/>
            <person name="Tice H."/>
            <person name="Del Rio T.G."/>
            <person name="Cheng J.F."/>
            <person name="Han C."/>
            <person name="Tapia R."/>
            <person name="Goodwin L.A."/>
            <person name="Pitluck S."/>
            <person name="Liolios K."/>
            <person name="Mavromatis K."/>
            <person name="Pagani I."/>
            <person name="Ivanova N."/>
            <person name="Mikhailova N."/>
            <person name="Pati A."/>
            <person name="Chen A."/>
            <person name="Palaniappan K."/>
            <person name="Land M."/>
            <person name="Rohde M."/>
            <person name="Tindall B.J."/>
            <person name="Detter J.C."/>
            <person name="Goker M."/>
            <person name="Bristow J."/>
            <person name="Eisen J.A."/>
            <person name="Markowitz V."/>
            <person name="Hugenholtz P."/>
            <person name="Kyrpides N.C."/>
            <person name="Klenk H.P."/>
            <person name="Woyke T."/>
        </authorList>
    </citation>
    <scope>NUCLEOTIDE SEQUENCE [LARGE SCALE GENOMIC DNA]</scope>
    <source>
        <strain evidence="3">DSM 15749 / LMG 21470 / R-8282</strain>
    </source>
</reference>
<keyword evidence="3" id="KW-1185">Reference proteome</keyword>
<gene>
    <name evidence="2" type="ORF">Gilli_0514</name>
</gene>
<dbReference type="InterPro" id="IPR014973">
    <property type="entry name" value="DUF1835"/>
</dbReference>
<dbReference type="AlphaFoldDB" id="H2BZ97"/>
<dbReference type="eggNOG" id="ENOG502Z84S">
    <property type="taxonomic scope" value="Bacteria"/>
</dbReference>
<dbReference type="Proteomes" id="UP000003844">
    <property type="component" value="Unassembled WGS sequence"/>
</dbReference>
<evidence type="ECO:0000259" key="1">
    <source>
        <dbReference type="Pfam" id="PF08874"/>
    </source>
</evidence>
<evidence type="ECO:0000313" key="2">
    <source>
        <dbReference type="EMBL" id="EHQ01226.1"/>
    </source>
</evidence>
<evidence type="ECO:0000313" key="3">
    <source>
        <dbReference type="Proteomes" id="UP000003844"/>
    </source>
</evidence>
<sequence>MAKQLHIINGDDIAQNILDLKIGGEIVVWREMLCEGPTASELGSEEFIALRTKFLKENYQISAKDYEDQFLKELKKLTFYNSYDEVVLWFEFDLFSHINMLAAINHLMENHLKVPVYLVCSKKLKGEKEKNVLSQLPLKDLENHYKQRIALKQDDLEMASLLWQLYNENNPQKLKKLIKEKTNFEYLSSCLRAHIERFPNSQTGLNSLEKNILKLITTNTITSMNHLLGYSLEYQGYYGYGDRQMQRVLDKLNMFFKQGGNKIELTPEGEEALEGTRNFYRVLKNEEYLGGVKIYNFLYDAETHNILKL</sequence>
<proteinExistence type="predicted"/>
<accession>H2BZ97</accession>
<organism evidence="2 3">
    <name type="scientific">Gillisia limnaea (strain DSM 15749 / LMG 21470 / R-8282)</name>
    <dbReference type="NCBI Taxonomy" id="865937"/>
    <lineage>
        <taxon>Bacteria</taxon>
        <taxon>Pseudomonadati</taxon>
        <taxon>Bacteroidota</taxon>
        <taxon>Flavobacteriia</taxon>
        <taxon>Flavobacteriales</taxon>
        <taxon>Flavobacteriaceae</taxon>
        <taxon>Gillisia</taxon>
    </lineage>
</organism>
<dbReference type="HOGENOM" id="CLU_057511_1_0_10"/>
<dbReference type="EMBL" id="JH594606">
    <property type="protein sequence ID" value="EHQ01226.1"/>
    <property type="molecule type" value="Genomic_DNA"/>
</dbReference>
<dbReference type="RefSeq" id="WP_006987552.1">
    <property type="nucleotide sequence ID" value="NZ_JH594606.1"/>
</dbReference>
<dbReference type="STRING" id="865937.Gilli_0514"/>
<protein>
    <recommendedName>
        <fullName evidence="1">DUF1835 domain-containing protein</fullName>
    </recommendedName>
</protein>